<evidence type="ECO:0008006" key="4">
    <source>
        <dbReference type="Google" id="ProtNLM"/>
    </source>
</evidence>
<sequence length="152" mass="16862">MRALFLLPALFLAACAPAASTSTSTDLKGPLVEGERWTITGFDQNRNKMEGEVVVPTKPDYLNTTRKWVYRSGSSLIFYTESTRHFEVQDLRDPLRLLVCIVRQPYDASIREYAGISVSGARDELDAVFAKLSGSDGRLVGGNCTLKREVKT</sequence>
<reference evidence="2 3" key="1">
    <citation type="submission" date="2018-03" db="EMBL/GenBank/DDBJ databases">
        <title>Draft genome of Deinococcus sp. OD32.</title>
        <authorList>
            <person name="Wang X.-P."/>
            <person name="Du Z.-J."/>
        </authorList>
    </citation>
    <scope>NUCLEOTIDE SEQUENCE [LARGE SCALE GENOMIC DNA]</scope>
    <source>
        <strain evidence="2 3">OD32</strain>
    </source>
</reference>
<gene>
    <name evidence="2" type="ORF">C8263_05280</name>
</gene>
<keyword evidence="1" id="KW-0732">Signal</keyword>
<comment type="caution">
    <text evidence="2">The sequence shown here is derived from an EMBL/GenBank/DDBJ whole genome shotgun (WGS) entry which is preliminary data.</text>
</comment>
<evidence type="ECO:0000313" key="2">
    <source>
        <dbReference type="EMBL" id="PTA68666.1"/>
    </source>
</evidence>
<dbReference type="OrthoDB" id="72910at2"/>
<dbReference type="Proteomes" id="UP000240317">
    <property type="component" value="Unassembled WGS sequence"/>
</dbReference>
<organism evidence="2 3">
    <name type="scientific">Deinococcus arcticus</name>
    <dbReference type="NCBI Taxonomy" id="2136176"/>
    <lineage>
        <taxon>Bacteria</taxon>
        <taxon>Thermotogati</taxon>
        <taxon>Deinococcota</taxon>
        <taxon>Deinococci</taxon>
        <taxon>Deinococcales</taxon>
        <taxon>Deinococcaceae</taxon>
        <taxon>Deinococcus</taxon>
    </lineage>
</organism>
<evidence type="ECO:0000313" key="3">
    <source>
        <dbReference type="Proteomes" id="UP000240317"/>
    </source>
</evidence>
<dbReference type="AlphaFoldDB" id="A0A2T3W9U4"/>
<dbReference type="PROSITE" id="PS51257">
    <property type="entry name" value="PROKAR_LIPOPROTEIN"/>
    <property type="match status" value="1"/>
</dbReference>
<dbReference type="RefSeq" id="WP_107137086.1">
    <property type="nucleotide sequence ID" value="NZ_PYSV01000004.1"/>
</dbReference>
<feature type="chain" id="PRO_5015647537" description="Lipoprotein" evidence="1">
    <location>
        <begin position="19"/>
        <end position="152"/>
    </location>
</feature>
<protein>
    <recommendedName>
        <fullName evidence="4">Lipoprotein</fullName>
    </recommendedName>
</protein>
<dbReference type="EMBL" id="PYSV01000004">
    <property type="protein sequence ID" value="PTA68666.1"/>
    <property type="molecule type" value="Genomic_DNA"/>
</dbReference>
<feature type="signal peptide" evidence="1">
    <location>
        <begin position="1"/>
        <end position="18"/>
    </location>
</feature>
<evidence type="ECO:0000256" key="1">
    <source>
        <dbReference type="SAM" id="SignalP"/>
    </source>
</evidence>
<proteinExistence type="predicted"/>
<name>A0A2T3W9U4_9DEIO</name>
<accession>A0A2T3W9U4</accession>
<keyword evidence="3" id="KW-1185">Reference proteome</keyword>